<keyword evidence="1" id="KW-0812">Transmembrane</keyword>
<dbReference type="RefSeq" id="WP_111250879.1">
    <property type="nucleotide sequence ID" value="NZ_QKWH01000005.1"/>
</dbReference>
<feature type="transmembrane region" description="Helical" evidence="1">
    <location>
        <begin position="231"/>
        <end position="249"/>
    </location>
</feature>
<feature type="transmembrane region" description="Helical" evidence="1">
    <location>
        <begin position="98"/>
        <end position="121"/>
    </location>
</feature>
<sequence>MSTPVTGERAPVPGRWPALAAGGAAHDVLRLTAAALVSLSAVLLFAVHVRPLAYVPLVAGVALGLLLDRALGRDLLLIGGALAIISAIPLEADLSDAGIARFAVALSLAVLVPWAVSRYVYRDDAVRFPVLTGKRWTSGQWVYLVVVVVVGYLVLPWYFLGSGAYLNWPPLEGSQDIARLFVGVNAVGIWDELFFICTCFALLRRHFGLQVANVLQAVIFVSFLWELGYREWGPLLTVPFALVQGWIFARYKSLSYVVTVHLLFDAVVFGVLVHGHHPELFDVFVTAP</sequence>
<dbReference type="Pfam" id="PF02517">
    <property type="entry name" value="Rce1-like"/>
    <property type="match status" value="1"/>
</dbReference>
<dbReference type="GO" id="GO:0008237">
    <property type="term" value="F:metallopeptidase activity"/>
    <property type="evidence" value="ECO:0007669"/>
    <property type="project" value="UniProtKB-KW"/>
</dbReference>
<dbReference type="Proteomes" id="UP000248783">
    <property type="component" value="Unassembled WGS sequence"/>
</dbReference>
<feature type="transmembrane region" description="Helical" evidence="1">
    <location>
        <begin position="52"/>
        <end position="68"/>
    </location>
</feature>
<reference evidence="3 4" key="1">
    <citation type="submission" date="2018-06" db="EMBL/GenBank/DDBJ databases">
        <title>Whole genome sequencing of a novel hydrocarbon degrading bacterial strain, PW21 isolated from oil contaminated produced water sample.</title>
        <authorList>
            <person name="Nagkirti P."/>
            <person name="Shaikh A."/>
            <person name="Gowdaman V."/>
            <person name="Engineer A.E."/>
            <person name="Dagar S."/>
            <person name="Dhakephalkar P.K."/>
        </authorList>
    </citation>
    <scope>NUCLEOTIDE SEQUENCE [LARGE SCALE GENOMIC DNA]</scope>
    <source>
        <strain evidence="3 4">PW21</strain>
    </source>
</reference>
<evidence type="ECO:0000313" key="4">
    <source>
        <dbReference type="Proteomes" id="UP000248783"/>
    </source>
</evidence>
<keyword evidence="3" id="KW-0482">Metalloprotease</keyword>
<organism evidence="3 4">
    <name type="scientific">Xylanimonas oleitrophica</name>
    <dbReference type="NCBI Taxonomy" id="2607479"/>
    <lineage>
        <taxon>Bacteria</taxon>
        <taxon>Bacillati</taxon>
        <taxon>Actinomycetota</taxon>
        <taxon>Actinomycetes</taxon>
        <taxon>Micrococcales</taxon>
        <taxon>Promicromonosporaceae</taxon>
        <taxon>Xylanimonas</taxon>
    </lineage>
</organism>
<comment type="caution">
    <text evidence="3">The sequence shown here is derived from an EMBL/GenBank/DDBJ whole genome shotgun (WGS) entry which is preliminary data.</text>
</comment>
<name>A0A2W5WXQ2_9MICO</name>
<dbReference type="InterPro" id="IPR003675">
    <property type="entry name" value="Rce1/LyrA-like_dom"/>
</dbReference>
<accession>A0A2W5WXQ2</accession>
<feature type="transmembrane region" description="Helical" evidence="1">
    <location>
        <begin position="180"/>
        <end position="202"/>
    </location>
</feature>
<feature type="transmembrane region" description="Helical" evidence="1">
    <location>
        <begin position="207"/>
        <end position="225"/>
    </location>
</feature>
<evidence type="ECO:0000313" key="3">
    <source>
        <dbReference type="EMBL" id="PZR53086.1"/>
    </source>
</evidence>
<evidence type="ECO:0000256" key="1">
    <source>
        <dbReference type="SAM" id="Phobius"/>
    </source>
</evidence>
<keyword evidence="3" id="KW-0378">Hydrolase</keyword>
<protein>
    <submittedName>
        <fullName evidence="3">CPBP family intramembrane metalloprotease</fullName>
    </submittedName>
</protein>
<evidence type="ECO:0000259" key="2">
    <source>
        <dbReference type="Pfam" id="PF02517"/>
    </source>
</evidence>
<feature type="domain" description="CAAX prenyl protease 2/Lysostaphin resistance protein A-like" evidence="2">
    <location>
        <begin position="177"/>
        <end position="267"/>
    </location>
</feature>
<dbReference type="GO" id="GO:0004175">
    <property type="term" value="F:endopeptidase activity"/>
    <property type="evidence" value="ECO:0007669"/>
    <property type="project" value="UniProtKB-ARBA"/>
</dbReference>
<keyword evidence="3" id="KW-0645">Protease</keyword>
<dbReference type="AlphaFoldDB" id="A0A2W5WXQ2"/>
<keyword evidence="1" id="KW-1133">Transmembrane helix</keyword>
<feature type="transmembrane region" description="Helical" evidence="1">
    <location>
        <begin position="256"/>
        <end position="275"/>
    </location>
</feature>
<keyword evidence="1" id="KW-0472">Membrane</keyword>
<dbReference type="EMBL" id="QKWH01000005">
    <property type="protein sequence ID" value="PZR53086.1"/>
    <property type="molecule type" value="Genomic_DNA"/>
</dbReference>
<dbReference type="GO" id="GO:0080120">
    <property type="term" value="P:CAAX-box protein maturation"/>
    <property type="evidence" value="ECO:0007669"/>
    <property type="project" value="UniProtKB-ARBA"/>
</dbReference>
<feature type="transmembrane region" description="Helical" evidence="1">
    <location>
        <begin position="141"/>
        <end position="160"/>
    </location>
</feature>
<proteinExistence type="predicted"/>
<feature type="transmembrane region" description="Helical" evidence="1">
    <location>
        <begin position="28"/>
        <end position="46"/>
    </location>
</feature>
<dbReference type="GO" id="GO:0006508">
    <property type="term" value="P:proteolysis"/>
    <property type="evidence" value="ECO:0007669"/>
    <property type="project" value="UniProtKB-KW"/>
</dbReference>
<gene>
    <name evidence="3" type="ORF">DNL40_08745</name>
</gene>
<keyword evidence="4" id="KW-1185">Reference proteome</keyword>